<dbReference type="PANTHER" id="PTHR43362">
    <property type="entry name" value="MANNITOL DEHYDROGENASE DSF1-RELATED"/>
    <property type="match status" value="1"/>
</dbReference>
<gene>
    <name evidence="5" type="ORF">CYJ19_00310</name>
</gene>
<dbReference type="RefSeq" id="WP_051141854.1">
    <property type="nucleotide sequence ID" value="NZ_JAWHKF010000001.1"/>
</dbReference>
<dbReference type="AlphaFoldDB" id="A0A2I1IPP0"/>
<dbReference type="InterPro" id="IPR013118">
    <property type="entry name" value="Mannitol_DH_C"/>
</dbReference>
<proteinExistence type="predicted"/>
<dbReference type="InterPro" id="IPR036291">
    <property type="entry name" value="NAD(P)-bd_dom_sf"/>
</dbReference>
<dbReference type="GeneID" id="35866049"/>
<accession>A0A2I1IPP0</accession>
<evidence type="ECO:0000256" key="1">
    <source>
        <dbReference type="ARBA" id="ARBA00023002"/>
    </source>
</evidence>
<dbReference type="STRING" id="33007.HMPREF3198_00679"/>
<dbReference type="SUPFAM" id="SSF51735">
    <property type="entry name" value="NAD(P)-binding Rossmann-fold domains"/>
    <property type="match status" value="1"/>
</dbReference>
<protein>
    <submittedName>
        <fullName evidence="5">Mannitol dehydrogenase family protein</fullName>
    </submittedName>
</protein>
<dbReference type="EMBL" id="PKKO01000001">
    <property type="protein sequence ID" value="PKY73075.1"/>
    <property type="molecule type" value="Genomic_DNA"/>
</dbReference>
<sequence>MRRLSRSERARQVRIIHLGVGNFSRAHLATYTAEAETEAEAGWGIAAFTGRSPKAAEKLRPQGGLYTLITRGAQGDSFEVITSLSQVYPASESRAFLELLARPEVGVVTTTVTEAGYCLDSAGRLDLENPQIKDDLEGVRKGRVPASIPGRIWAGLRARARAEAGPITILPCDNLAENGAAVRAAVEGFASATGLGGWGGLEVSWATCMVDRITPATTPAEVELVRAECGYCDAAPVVTEPFKEWVIQGDFPASRPRWELAGAKFVSDVKPYGQRKLWLLNGSHSLLAYAGPILGCDTVAQAIAHPLLKRWVEQFWDLAGAFLQVESAAYRRELLKRFRNRRIRHQLSQIAHDGSRKIPVRIVPVLEAAATAGVDPTPALRPLAAWIAHLRGMGAPVVDPDGGYLRELVARPPSVAVAKIFEYLGLSESLVEGGELAEKCAALVCELEG</sequence>
<dbReference type="PRINTS" id="PR00084">
    <property type="entry name" value="MTLDHDRGNASE"/>
</dbReference>
<evidence type="ECO:0000313" key="5">
    <source>
        <dbReference type="EMBL" id="PKY73075.1"/>
    </source>
</evidence>
<feature type="domain" description="Mannitol dehydrogenase N-terminal" evidence="3">
    <location>
        <begin position="14"/>
        <end position="259"/>
    </location>
</feature>
<dbReference type="SUPFAM" id="SSF48179">
    <property type="entry name" value="6-phosphogluconate dehydrogenase C-terminal domain-like"/>
    <property type="match status" value="1"/>
</dbReference>
<name>A0A2I1IPP0_9ACTO</name>
<evidence type="ECO:0000259" key="3">
    <source>
        <dbReference type="Pfam" id="PF01232"/>
    </source>
</evidence>
<dbReference type="Gene3D" id="1.10.1040.10">
    <property type="entry name" value="N-(1-d-carboxylethyl)-l-norvaline Dehydrogenase, domain 2"/>
    <property type="match status" value="1"/>
</dbReference>
<dbReference type="InterPro" id="IPR000669">
    <property type="entry name" value="Mannitol_DH"/>
</dbReference>
<evidence type="ECO:0000259" key="4">
    <source>
        <dbReference type="Pfam" id="PF08125"/>
    </source>
</evidence>
<dbReference type="PANTHER" id="PTHR43362:SF1">
    <property type="entry name" value="MANNITOL DEHYDROGENASE 2-RELATED"/>
    <property type="match status" value="1"/>
</dbReference>
<dbReference type="Gene3D" id="3.40.50.720">
    <property type="entry name" value="NAD(P)-binding Rossmann-like Domain"/>
    <property type="match status" value="1"/>
</dbReference>
<dbReference type="Pfam" id="PF08125">
    <property type="entry name" value="Mannitol_dh_C"/>
    <property type="match status" value="1"/>
</dbReference>
<reference evidence="5 6" key="1">
    <citation type="submission" date="2017-12" db="EMBL/GenBank/DDBJ databases">
        <title>Phylogenetic diversity of female urinary microbiome.</title>
        <authorList>
            <person name="Thomas-White K."/>
            <person name="Wolfe A.J."/>
        </authorList>
    </citation>
    <scope>NUCLEOTIDE SEQUENCE [LARGE SCALE GENOMIC DNA]</scope>
    <source>
        <strain evidence="5 6">UMB0402</strain>
    </source>
</reference>
<keyword evidence="6" id="KW-1185">Reference proteome</keyword>
<organism evidence="5 6">
    <name type="scientific">Winkia neuii</name>
    <dbReference type="NCBI Taxonomy" id="33007"/>
    <lineage>
        <taxon>Bacteria</taxon>
        <taxon>Bacillati</taxon>
        <taxon>Actinomycetota</taxon>
        <taxon>Actinomycetes</taxon>
        <taxon>Actinomycetales</taxon>
        <taxon>Actinomycetaceae</taxon>
        <taxon>Winkia</taxon>
    </lineage>
</organism>
<dbReference type="InterPro" id="IPR013131">
    <property type="entry name" value="Mannitol_DH_N"/>
</dbReference>
<comment type="catalytic activity">
    <reaction evidence="2">
        <text>D-mannitol 1-phosphate + NAD(+) = beta-D-fructose 6-phosphate + NADH + H(+)</text>
        <dbReference type="Rhea" id="RHEA:19661"/>
        <dbReference type="ChEBI" id="CHEBI:15378"/>
        <dbReference type="ChEBI" id="CHEBI:57540"/>
        <dbReference type="ChEBI" id="CHEBI:57634"/>
        <dbReference type="ChEBI" id="CHEBI:57945"/>
        <dbReference type="ChEBI" id="CHEBI:61381"/>
        <dbReference type="EC" id="1.1.1.17"/>
    </reaction>
</comment>
<evidence type="ECO:0000256" key="2">
    <source>
        <dbReference type="ARBA" id="ARBA00048615"/>
    </source>
</evidence>
<dbReference type="Proteomes" id="UP000235122">
    <property type="component" value="Unassembled WGS sequence"/>
</dbReference>
<feature type="domain" description="Mannitol dehydrogenase C-terminal" evidence="4">
    <location>
        <begin position="268"/>
        <end position="392"/>
    </location>
</feature>
<dbReference type="InterPro" id="IPR013328">
    <property type="entry name" value="6PGD_dom2"/>
</dbReference>
<comment type="caution">
    <text evidence="5">The sequence shown here is derived from an EMBL/GenBank/DDBJ whole genome shotgun (WGS) entry which is preliminary data.</text>
</comment>
<dbReference type="InterPro" id="IPR008927">
    <property type="entry name" value="6-PGluconate_DH-like_C_sf"/>
</dbReference>
<dbReference type="GO" id="GO:0008926">
    <property type="term" value="F:mannitol-1-phosphate 5-dehydrogenase activity"/>
    <property type="evidence" value="ECO:0007669"/>
    <property type="project" value="UniProtKB-EC"/>
</dbReference>
<dbReference type="InterPro" id="IPR050988">
    <property type="entry name" value="Mannitol_DH/Oxidoreductase"/>
</dbReference>
<keyword evidence="1" id="KW-0560">Oxidoreductase</keyword>
<dbReference type="Pfam" id="PF01232">
    <property type="entry name" value="Mannitol_dh"/>
    <property type="match status" value="1"/>
</dbReference>
<evidence type="ECO:0000313" key="6">
    <source>
        <dbReference type="Proteomes" id="UP000235122"/>
    </source>
</evidence>